<dbReference type="Pfam" id="PF02628">
    <property type="entry name" value="COX15-CtaA"/>
    <property type="match status" value="1"/>
</dbReference>
<dbReference type="GO" id="GO:0006784">
    <property type="term" value="P:heme A biosynthetic process"/>
    <property type="evidence" value="ECO:0007669"/>
    <property type="project" value="UniProtKB-UniRule"/>
</dbReference>
<dbReference type="OrthoDB" id="9793156at2"/>
<feature type="transmembrane region" description="Helical" evidence="13">
    <location>
        <begin position="229"/>
        <end position="249"/>
    </location>
</feature>
<evidence type="ECO:0000256" key="11">
    <source>
        <dbReference type="ARBA" id="ARBA00044501"/>
    </source>
</evidence>
<keyword evidence="6 13" id="KW-1133">Transmembrane helix</keyword>
<evidence type="ECO:0000313" key="14">
    <source>
        <dbReference type="EMBL" id="SHK40683.1"/>
    </source>
</evidence>
<feature type="transmembrane region" description="Helical" evidence="13">
    <location>
        <begin position="122"/>
        <end position="140"/>
    </location>
</feature>
<sequence length="379" mass="42435">MSGKRSIFEEVESREAVTEPQGGFIDKAARRGARGAIRAWLMVLFALVMVMIAVGGLTRLTDSGLSITEWAPIRGAIPPMTEADWMAEFEKYKEIPQFRIQNQWMELHDFKMIYWWEWGHRQLGRVIGLVWALGFLGFLLARRIPAGWTGRLLFIGVLGGAQGAIGWWMVASGLSGSMTSVASYRLATHLGLAFVILGFIAWYVFLLGREERELMQARRLKEPRLWGMATGWLHFAFLQILLGALVAGIDAGRSYTDWPLMGGQVLPPDPFLFEPVWRNFFENPGLVQFIHRMVGYLLLAFSVAVWLRGRKSAHGVTRTAFSAAFIALCAQVVLGIFTVVTGAPWQVAIVHQVLAVIVWVLILRARFLSGYPVAQSIRG</sequence>
<accession>A0A1H0ESJ3</accession>
<evidence type="ECO:0000256" key="3">
    <source>
        <dbReference type="ARBA" id="ARBA00022475"/>
    </source>
</evidence>
<dbReference type="Proteomes" id="UP000324252">
    <property type="component" value="Unassembled WGS sequence"/>
</dbReference>
<evidence type="ECO:0000256" key="10">
    <source>
        <dbReference type="ARBA" id="ARBA00023136"/>
    </source>
</evidence>
<evidence type="ECO:0000256" key="13">
    <source>
        <dbReference type="HAMAP-Rule" id="MF_01665"/>
    </source>
</evidence>
<keyword evidence="3 13" id="KW-1003">Cell membrane</keyword>
<evidence type="ECO:0000256" key="6">
    <source>
        <dbReference type="ARBA" id="ARBA00022989"/>
    </source>
</evidence>
<dbReference type="GO" id="GO:0046872">
    <property type="term" value="F:metal ion binding"/>
    <property type="evidence" value="ECO:0007669"/>
    <property type="project" value="UniProtKB-KW"/>
</dbReference>
<keyword evidence="9 13" id="KW-0350">Heme biosynthesis</keyword>
<evidence type="ECO:0000256" key="9">
    <source>
        <dbReference type="ARBA" id="ARBA00023133"/>
    </source>
</evidence>
<dbReference type="GO" id="GO:0120547">
    <property type="term" value="F:heme A synthase activity"/>
    <property type="evidence" value="ECO:0007669"/>
    <property type="project" value="UniProtKB-EC"/>
</dbReference>
<reference evidence="14 15" key="1">
    <citation type="submission" date="2016-11" db="EMBL/GenBank/DDBJ databases">
        <authorList>
            <person name="Varghese N."/>
            <person name="Submissions S."/>
        </authorList>
    </citation>
    <scope>NUCLEOTIDE SEQUENCE [LARGE SCALE GENOMIC DNA]</scope>
    <source>
        <strain evidence="14 15">DSM 29620</strain>
    </source>
</reference>
<dbReference type="EC" id="1.17.99.9" evidence="13"/>
<comment type="subcellular location">
    <subcellularLocation>
        <location evidence="13">Cell membrane</location>
        <topology evidence="13">Multi-pass membrane protein</topology>
    </subcellularLocation>
    <subcellularLocation>
        <location evidence="2">Membrane</location>
        <topology evidence="2">Multi-pass membrane protein</topology>
    </subcellularLocation>
</comment>
<dbReference type="EMBL" id="FQZZ01000005">
    <property type="protein sequence ID" value="SHK40683.1"/>
    <property type="molecule type" value="Genomic_DNA"/>
</dbReference>
<comment type="subunit">
    <text evidence="13">Interacts with CtaB.</text>
</comment>
<feature type="transmembrane region" description="Helical" evidence="13">
    <location>
        <begin position="190"/>
        <end position="208"/>
    </location>
</feature>
<evidence type="ECO:0000256" key="5">
    <source>
        <dbReference type="ARBA" id="ARBA00022723"/>
    </source>
</evidence>
<dbReference type="InterPro" id="IPR023754">
    <property type="entry name" value="HemeA_Synthase_type2"/>
</dbReference>
<evidence type="ECO:0000256" key="8">
    <source>
        <dbReference type="ARBA" id="ARBA00023004"/>
    </source>
</evidence>
<keyword evidence="4 13" id="KW-0812">Transmembrane</keyword>
<keyword evidence="7 13" id="KW-0560">Oxidoreductase</keyword>
<evidence type="ECO:0000256" key="12">
    <source>
        <dbReference type="ARBA" id="ARBA00048044"/>
    </source>
</evidence>
<dbReference type="PANTHER" id="PTHR23289">
    <property type="entry name" value="CYTOCHROME C OXIDASE ASSEMBLY PROTEIN COX15"/>
    <property type="match status" value="1"/>
</dbReference>
<proteinExistence type="inferred from homology"/>
<feature type="transmembrane region" description="Helical" evidence="13">
    <location>
        <begin position="289"/>
        <end position="307"/>
    </location>
</feature>
<evidence type="ECO:0000313" key="15">
    <source>
        <dbReference type="Proteomes" id="UP000324252"/>
    </source>
</evidence>
<dbReference type="InterPro" id="IPR003780">
    <property type="entry name" value="COX15/CtaA_fam"/>
</dbReference>
<comment type="cofactor">
    <cofactor evidence="1 13">
        <name>heme b</name>
        <dbReference type="ChEBI" id="CHEBI:60344"/>
    </cofactor>
</comment>
<feature type="binding site" description="axial binding residue" evidence="13">
    <location>
        <position position="291"/>
    </location>
    <ligand>
        <name>heme</name>
        <dbReference type="ChEBI" id="CHEBI:30413"/>
    </ligand>
    <ligandPart>
        <name>Fe</name>
        <dbReference type="ChEBI" id="CHEBI:18248"/>
    </ligandPart>
</feature>
<comment type="similarity">
    <text evidence="13">Belongs to the COX15/CtaA family. Type 2 subfamily.</text>
</comment>
<dbReference type="UniPathway" id="UPA00269">
    <property type="reaction ID" value="UER00713"/>
</dbReference>
<dbReference type="NCBIfam" id="NF045570">
    <property type="entry name" value="HemSynCtaAAlphapr"/>
    <property type="match status" value="1"/>
</dbReference>
<protein>
    <recommendedName>
        <fullName evidence="13">Heme A synthase</fullName>
        <shortName evidence="13">HAS</shortName>
        <ecNumber evidence="13">1.17.99.9</ecNumber>
    </recommendedName>
    <alternativeName>
        <fullName evidence="13">Cytochrome aa3-controlling protein</fullName>
    </alternativeName>
</protein>
<dbReference type="PANTHER" id="PTHR23289:SF2">
    <property type="entry name" value="CYTOCHROME C OXIDASE ASSEMBLY PROTEIN COX15 HOMOLOG"/>
    <property type="match status" value="1"/>
</dbReference>
<dbReference type="HAMAP" id="MF_01665">
    <property type="entry name" value="HemeA_synth_type2"/>
    <property type="match status" value="1"/>
</dbReference>
<feature type="transmembrane region" description="Helical" evidence="13">
    <location>
        <begin position="152"/>
        <end position="170"/>
    </location>
</feature>
<keyword evidence="15" id="KW-1185">Reference proteome</keyword>
<keyword evidence="5 13" id="KW-0479">Metal-binding</keyword>
<dbReference type="RefSeq" id="WP_149787447.1">
    <property type="nucleotide sequence ID" value="NZ_FNIO01000002.1"/>
</dbReference>
<evidence type="ECO:0000256" key="7">
    <source>
        <dbReference type="ARBA" id="ARBA00023002"/>
    </source>
</evidence>
<gene>
    <name evidence="13" type="primary">ctaA</name>
    <name evidence="14" type="ORF">SAMN05444142_10551</name>
</gene>
<feature type="transmembrane region" description="Helical" evidence="13">
    <location>
        <begin position="345"/>
        <end position="363"/>
    </location>
</feature>
<dbReference type="InterPro" id="IPR054616">
    <property type="entry name" value="HemA_synt_rhodobact"/>
</dbReference>
<keyword evidence="10 13" id="KW-0472">Membrane</keyword>
<name>A0A1H0ESJ3_9RHOB</name>
<evidence type="ECO:0000256" key="2">
    <source>
        <dbReference type="ARBA" id="ARBA00004141"/>
    </source>
</evidence>
<feature type="transmembrane region" description="Helical" evidence="13">
    <location>
        <begin position="39"/>
        <end position="58"/>
    </location>
</feature>
<feature type="transmembrane region" description="Helical" evidence="13">
    <location>
        <begin position="319"/>
        <end position="339"/>
    </location>
</feature>
<dbReference type="GO" id="GO:0005886">
    <property type="term" value="C:plasma membrane"/>
    <property type="evidence" value="ECO:0007669"/>
    <property type="project" value="UniProtKB-SubCell"/>
</dbReference>
<organism evidence="14 15">
    <name type="scientific">Lutimaribacter pacificus</name>
    <dbReference type="NCBI Taxonomy" id="391948"/>
    <lineage>
        <taxon>Bacteria</taxon>
        <taxon>Pseudomonadati</taxon>
        <taxon>Pseudomonadota</taxon>
        <taxon>Alphaproteobacteria</taxon>
        <taxon>Rhodobacterales</taxon>
        <taxon>Roseobacteraceae</taxon>
        <taxon>Lutimaribacter</taxon>
    </lineage>
</organism>
<keyword evidence="8 13" id="KW-0408">Iron</keyword>
<comment type="catalytic activity">
    <reaction evidence="12">
        <text>Fe(II)-heme o + 2 A + H2O = Fe(II)-heme a + 2 AH2</text>
        <dbReference type="Rhea" id="RHEA:63388"/>
        <dbReference type="ChEBI" id="CHEBI:13193"/>
        <dbReference type="ChEBI" id="CHEBI:15377"/>
        <dbReference type="ChEBI" id="CHEBI:17499"/>
        <dbReference type="ChEBI" id="CHEBI:60530"/>
        <dbReference type="ChEBI" id="CHEBI:61715"/>
        <dbReference type="EC" id="1.17.99.9"/>
    </reaction>
    <physiologicalReaction direction="left-to-right" evidence="12">
        <dbReference type="Rhea" id="RHEA:63389"/>
    </physiologicalReaction>
</comment>
<evidence type="ECO:0000256" key="1">
    <source>
        <dbReference type="ARBA" id="ARBA00001970"/>
    </source>
</evidence>
<comment type="function">
    <text evidence="13">Catalyzes the conversion of heme O to heme A by two successive hydroxylations of the methyl group at C8. The first hydroxylation forms heme I, the second hydroxylation results in an unstable dihydroxymethyl group, which spontaneously dehydrates, resulting in the formyl group of heme A.</text>
</comment>
<feature type="binding site" description="axial binding residue" evidence="13">
    <location>
        <position position="351"/>
    </location>
    <ligand>
        <name>heme</name>
        <dbReference type="ChEBI" id="CHEBI:30413"/>
    </ligand>
    <ligandPart>
        <name>Fe</name>
        <dbReference type="ChEBI" id="CHEBI:18248"/>
    </ligandPart>
</feature>
<evidence type="ECO:0000256" key="4">
    <source>
        <dbReference type="ARBA" id="ARBA00022692"/>
    </source>
</evidence>
<comment type="pathway">
    <text evidence="11 13">Porphyrin-containing compound metabolism; heme A biosynthesis; heme A from heme O: step 1/1.</text>
</comment>
<dbReference type="AlphaFoldDB" id="A0A1H0ESJ3"/>